<dbReference type="eggNOG" id="ENOG502R5WY">
    <property type="taxonomic scope" value="Eukaryota"/>
</dbReference>
<name>A0A0P0X9I9_ORYSJ</name>
<evidence type="ECO:0000256" key="1">
    <source>
        <dbReference type="SAM" id="MobiDB-lite"/>
    </source>
</evidence>
<proteinExistence type="predicted"/>
<dbReference type="FunCoup" id="A0A0P0X9I9">
    <property type="interactions" value="331"/>
</dbReference>
<dbReference type="PaxDb" id="39947-A0A0P0X9I9"/>
<gene>
    <name evidence="2" type="ordered locus">Os07g0643500</name>
    <name evidence="2" type="ORF">OSNPB_070643500</name>
</gene>
<evidence type="ECO:0000313" key="3">
    <source>
        <dbReference type="Proteomes" id="UP000059680"/>
    </source>
</evidence>
<reference evidence="2 3" key="3">
    <citation type="journal article" date="2013" name="Rice">
        <title>Improvement of the Oryza sativa Nipponbare reference genome using next generation sequence and optical map data.</title>
        <authorList>
            <person name="Kawahara Y."/>
            <person name="de la Bastide M."/>
            <person name="Hamilton J.P."/>
            <person name="Kanamori H."/>
            <person name="McCombie W.R."/>
            <person name="Ouyang S."/>
            <person name="Schwartz D.C."/>
            <person name="Tanaka T."/>
            <person name="Wu J."/>
            <person name="Zhou S."/>
            <person name="Childs K.L."/>
            <person name="Davidson R.M."/>
            <person name="Lin H."/>
            <person name="Quesada-Ocampo L."/>
            <person name="Vaillancourt B."/>
            <person name="Sakai H."/>
            <person name="Lee S.S."/>
            <person name="Kim J."/>
            <person name="Numa H."/>
            <person name="Itoh T."/>
            <person name="Buell C.R."/>
            <person name="Matsumoto T."/>
        </authorList>
    </citation>
    <scope>NUCLEOTIDE SEQUENCE [LARGE SCALE GENOMIC DNA]</scope>
    <source>
        <strain evidence="3">cv. Nipponbare</strain>
    </source>
</reference>
<reference evidence="3" key="1">
    <citation type="journal article" date="2005" name="Nature">
        <title>The map-based sequence of the rice genome.</title>
        <authorList>
            <consortium name="International rice genome sequencing project (IRGSP)"/>
            <person name="Matsumoto T."/>
            <person name="Wu J."/>
            <person name="Kanamori H."/>
            <person name="Katayose Y."/>
            <person name="Fujisawa M."/>
            <person name="Namiki N."/>
            <person name="Mizuno H."/>
            <person name="Yamamoto K."/>
            <person name="Antonio B.A."/>
            <person name="Baba T."/>
            <person name="Sakata K."/>
            <person name="Nagamura Y."/>
            <person name="Aoki H."/>
            <person name="Arikawa K."/>
            <person name="Arita K."/>
            <person name="Bito T."/>
            <person name="Chiden Y."/>
            <person name="Fujitsuka N."/>
            <person name="Fukunaka R."/>
            <person name="Hamada M."/>
            <person name="Harada C."/>
            <person name="Hayashi A."/>
            <person name="Hijishita S."/>
            <person name="Honda M."/>
            <person name="Hosokawa S."/>
            <person name="Ichikawa Y."/>
            <person name="Idonuma A."/>
            <person name="Iijima M."/>
            <person name="Ikeda M."/>
            <person name="Ikeno M."/>
            <person name="Ito K."/>
            <person name="Ito S."/>
            <person name="Ito T."/>
            <person name="Ito Y."/>
            <person name="Ito Y."/>
            <person name="Iwabuchi A."/>
            <person name="Kamiya K."/>
            <person name="Karasawa W."/>
            <person name="Kurita K."/>
            <person name="Katagiri S."/>
            <person name="Kikuta A."/>
            <person name="Kobayashi H."/>
            <person name="Kobayashi N."/>
            <person name="Machita K."/>
            <person name="Maehara T."/>
            <person name="Masukawa M."/>
            <person name="Mizubayashi T."/>
            <person name="Mukai Y."/>
            <person name="Nagasaki H."/>
            <person name="Nagata Y."/>
            <person name="Naito S."/>
            <person name="Nakashima M."/>
            <person name="Nakama Y."/>
            <person name="Nakamichi Y."/>
            <person name="Nakamura M."/>
            <person name="Meguro A."/>
            <person name="Negishi M."/>
            <person name="Ohta I."/>
            <person name="Ohta T."/>
            <person name="Okamoto M."/>
            <person name="Ono N."/>
            <person name="Saji S."/>
            <person name="Sakaguchi M."/>
            <person name="Sakai K."/>
            <person name="Shibata M."/>
            <person name="Shimokawa T."/>
            <person name="Song J."/>
            <person name="Takazaki Y."/>
            <person name="Terasawa K."/>
            <person name="Tsugane M."/>
            <person name="Tsuji K."/>
            <person name="Ueda S."/>
            <person name="Waki K."/>
            <person name="Yamagata H."/>
            <person name="Yamamoto M."/>
            <person name="Yamamoto S."/>
            <person name="Yamane H."/>
            <person name="Yoshiki S."/>
            <person name="Yoshihara R."/>
            <person name="Yukawa K."/>
            <person name="Zhong H."/>
            <person name="Yano M."/>
            <person name="Yuan Q."/>
            <person name="Ouyang S."/>
            <person name="Liu J."/>
            <person name="Jones K.M."/>
            <person name="Gansberger K."/>
            <person name="Moffat K."/>
            <person name="Hill J."/>
            <person name="Bera J."/>
            <person name="Fadrosh D."/>
            <person name="Jin S."/>
            <person name="Johri S."/>
            <person name="Kim M."/>
            <person name="Overton L."/>
            <person name="Reardon M."/>
            <person name="Tsitrin T."/>
            <person name="Vuong H."/>
            <person name="Weaver B."/>
            <person name="Ciecko A."/>
            <person name="Tallon L."/>
            <person name="Jackson J."/>
            <person name="Pai G."/>
            <person name="Aken S.V."/>
            <person name="Utterback T."/>
            <person name="Reidmuller S."/>
            <person name="Feldblyum T."/>
            <person name="Hsiao J."/>
            <person name="Zismann V."/>
            <person name="Iobst S."/>
            <person name="de Vazeille A.R."/>
            <person name="Buell C.R."/>
            <person name="Ying K."/>
            <person name="Li Y."/>
            <person name="Lu T."/>
            <person name="Huang Y."/>
            <person name="Zhao Q."/>
            <person name="Feng Q."/>
            <person name="Zhang L."/>
            <person name="Zhu J."/>
            <person name="Weng Q."/>
            <person name="Mu J."/>
            <person name="Lu Y."/>
            <person name="Fan D."/>
            <person name="Liu Y."/>
            <person name="Guan J."/>
            <person name="Zhang Y."/>
            <person name="Yu S."/>
            <person name="Liu X."/>
            <person name="Zhang Y."/>
            <person name="Hong G."/>
            <person name="Han B."/>
            <person name="Choisne N."/>
            <person name="Demange N."/>
            <person name="Orjeda G."/>
            <person name="Samain S."/>
            <person name="Cattolico L."/>
            <person name="Pelletier E."/>
            <person name="Couloux A."/>
            <person name="Segurens B."/>
            <person name="Wincker P."/>
            <person name="D'Hont A."/>
            <person name="Scarpelli C."/>
            <person name="Weissenbach J."/>
            <person name="Salanoubat M."/>
            <person name="Quetier F."/>
            <person name="Yu Y."/>
            <person name="Kim H.R."/>
            <person name="Rambo T."/>
            <person name="Currie J."/>
            <person name="Collura K."/>
            <person name="Luo M."/>
            <person name="Yang T."/>
            <person name="Ammiraju J.S.S."/>
            <person name="Engler F."/>
            <person name="Soderlund C."/>
            <person name="Wing R.A."/>
            <person name="Palmer L.E."/>
            <person name="de la Bastide M."/>
            <person name="Spiegel L."/>
            <person name="Nascimento L."/>
            <person name="Zutavern T."/>
            <person name="O'Shaughnessy A."/>
            <person name="Dike S."/>
            <person name="Dedhia N."/>
            <person name="Preston R."/>
            <person name="Balija V."/>
            <person name="McCombie W.R."/>
            <person name="Chow T."/>
            <person name="Chen H."/>
            <person name="Chung M."/>
            <person name="Chen C."/>
            <person name="Shaw J."/>
            <person name="Wu H."/>
            <person name="Hsiao K."/>
            <person name="Chao Y."/>
            <person name="Chu M."/>
            <person name="Cheng C."/>
            <person name="Hour A."/>
            <person name="Lee P."/>
            <person name="Lin S."/>
            <person name="Lin Y."/>
            <person name="Liou J."/>
            <person name="Liu S."/>
            <person name="Hsing Y."/>
            <person name="Raghuvanshi S."/>
            <person name="Mohanty A."/>
            <person name="Bharti A.K."/>
            <person name="Gaur A."/>
            <person name="Gupta V."/>
            <person name="Kumar D."/>
            <person name="Ravi V."/>
            <person name="Vij S."/>
            <person name="Kapur A."/>
            <person name="Khurana P."/>
            <person name="Khurana P."/>
            <person name="Khurana J.P."/>
            <person name="Tyagi A.K."/>
            <person name="Gaikwad K."/>
            <person name="Singh A."/>
            <person name="Dalal V."/>
            <person name="Srivastava S."/>
            <person name="Dixit A."/>
            <person name="Pal A.K."/>
            <person name="Ghazi I.A."/>
            <person name="Yadav M."/>
            <person name="Pandit A."/>
            <person name="Bhargava A."/>
            <person name="Sureshbabu K."/>
            <person name="Batra K."/>
            <person name="Sharma T.R."/>
            <person name="Mohapatra T."/>
            <person name="Singh N.K."/>
            <person name="Messing J."/>
            <person name="Nelson A.B."/>
            <person name="Fuks G."/>
            <person name="Kavchok S."/>
            <person name="Keizer G."/>
            <person name="Linton E."/>
            <person name="Llaca V."/>
            <person name="Song R."/>
            <person name="Tanyolac B."/>
            <person name="Young S."/>
            <person name="Ho-Il K."/>
            <person name="Hahn J.H."/>
            <person name="Sangsakoo G."/>
            <person name="Vanavichit A."/>
            <person name="de Mattos Luiz.A.T."/>
            <person name="Zimmer P.D."/>
            <person name="Malone G."/>
            <person name="Dellagostin O."/>
            <person name="de Oliveira A.C."/>
            <person name="Bevan M."/>
            <person name="Bancroft I."/>
            <person name="Minx P."/>
            <person name="Cordum H."/>
            <person name="Wilson R."/>
            <person name="Cheng Z."/>
            <person name="Jin W."/>
            <person name="Jiang J."/>
            <person name="Leong S.A."/>
            <person name="Iwama H."/>
            <person name="Gojobori T."/>
            <person name="Itoh T."/>
            <person name="Niimura Y."/>
            <person name="Fujii Y."/>
            <person name="Habara T."/>
            <person name="Sakai H."/>
            <person name="Sato Y."/>
            <person name="Wilson G."/>
            <person name="Kumar K."/>
            <person name="McCouch S."/>
            <person name="Juretic N."/>
            <person name="Hoen D."/>
            <person name="Wright S."/>
            <person name="Bruskiewich R."/>
            <person name="Bureau T."/>
            <person name="Miyao A."/>
            <person name="Hirochika H."/>
            <person name="Nishikawa T."/>
            <person name="Kadowaki K."/>
            <person name="Sugiura M."/>
            <person name="Burr B."/>
            <person name="Sasaki T."/>
        </authorList>
    </citation>
    <scope>NUCLEOTIDE SEQUENCE [LARGE SCALE GENOMIC DNA]</scope>
    <source>
        <strain evidence="3">cv. Nipponbare</strain>
    </source>
</reference>
<feature type="region of interest" description="Disordered" evidence="1">
    <location>
        <begin position="312"/>
        <end position="331"/>
    </location>
</feature>
<dbReference type="Gramene" id="Os07t0643500-01">
    <property type="protein sequence ID" value="Os07t0643500-01"/>
    <property type="gene ID" value="Os07g0643500"/>
</dbReference>
<keyword evidence="3" id="KW-1185">Reference proteome</keyword>
<dbReference type="OMA" id="CVEDTIY"/>
<dbReference type="InParanoid" id="A0A0P0X9I9"/>
<organism evidence="2 3">
    <name type="scientific">Oryza sativa subsp. japonica</name>
    <name type="common">Rice</name>
    <dbReference type="NCBI Taxonomy" id="39947"/>
    <lineage>
        <taxon>Eukaryota</taxon>
        <taxon>Viridiplantae</taxon>
        <taxon>Streptophyta</taxon>
        <taxon>Embryophyta</taxon>
        <taxon>Tracheophyta</taxon>
        <taxon>Spermatophyta</taxon>
        <taxon>Magnoliopsida</taxon>
        <taxon>Liliopsida</taxon>
        <taxon>Poales</taxon>
        <taxon>Poaceae</taxon>
        <taxon>BOP clade</taxon>
        <taxon>Oryzoideae</taxon>
        <taxon>Oryzeae</taxon>
        <taxon>Oryzinae</taxon>
        <taxon>Oryza</taxon>
        <taxon>Oryza sativa</taxon>
    </lineage>
</organism>
<dbReference type="EMBL" id="AP014963">
    <property type="protein sequence ID" value="BAT02881.1"/>
    <property type="molecule type" value="Genomic_DNA"/>
</dbReference>
<dbReference type="AlphaFoldDB" id="A0A0P0X9I9"/>
<feature type="non-terminal residue" evidence="2">
    <location>
        <position position="1"/>
    </location>
</feature>
<protein>
    <submittedName>
        <fullName evidence="2">Os07g0643500 protein</fullName>
    </submittedName>
</protein>
<dbReference type="Proteomes" id="UP000059680">
    <property type="component" value="Chromosome 7"/>
</dbReference>
<sequence length="374" mass="39352">VALHERLHLLDELAGVGELREDVEGVDRRRVLHHLHRLPIPPQHPGVPPLPVLQRVVPSDHHHRRRELLRQLGVLAGDVRRRVVAVGALRQERPPAPVRARHAHHRPHAVQPQLRLRPLLAAEERLQQDDAGEADAAARGGGGGGPSVRDVVGDVAAGAVADEEAAGEVDGDGRYYVGGEADGGEVAEHVHAVVVGGGVAVLGGEAVVDGDDDGAELAAEPAAQGVVLAGGGGEEREAAAVEVDDDGERRGFHGAAARGGEHARPQPAGRVDGDIAGADAVGVRARRGGALAVCEGEEEAVDGAVAALHDVDGGDEGEELEPHRPRQRRRLGPPELVAGRFLLLLVPHFAGFCASHFSVQRTLYIGEPINFFWK</sequence>
<reference evidence="2 3" key="2">
    <citation type="journal article" date="2013" name="Plant Cell Physiol.">
        <title>Rice Annotation Project Database (RAP-DB): an integrative and interactive database for rice genomics.</title>
        <authorList>
            <person name="Sakai H."/>
            <person name="Lee S.S."/>
            <person name="Tanaka T."/>
            <person name="Numa H."/>
            <person name="Kim J."/>
            <person name="Kawahara Y."/>
            <person name="Wakimoto H."/>
            <person name="Yang C.C."/>
            <person name="Iwamoto M."/>
            <person name="Abe T."/>
            <person name="Yamada Y."/>
            <person name="Muto A."/>
            <person name="Inokuchi H."/>
            <person name="Ikemura T."/>
            <person name="Matsumoto T."/>
            <person name="Sasaki T."/>
            <person name="Itoh T."/>
        </authorList>
    </citation>
    <scope>NUCLEOTIDE SEQUENCE [LARGE SCALE GENOMIC DNA]</scope>
    <source>
        <strain evidence="3">cv. Nipponbare</strain>
    </source>
</reference>
<accession>A0A0P0X9I9</accession>
<evidence type="ECO:0000313" key="2">
    <source>
        <dbReference type="EMBL" id="BAT02881.1"/>
    </source>
</evidence>